<dbReference type="SUPFAM" id="SSF52540">
    <property type="entry name" value="P-loop containing nucleoside triphosphate hydrolases"/>
    <property type="match status" value="1"/>
</dbReference>
<reference evidence="6" key="1">
    <citation type="journal article" date="2019" name="Int. J. Syst. Evol. Microbiol.">
        <title>The Global Catalogue of Microorganisms (GCM) 10K type strain sequencing project: providing services to taxonomists for standard genome sequencing and annotation.</title>
        <authorList>
            <consortium name="The Broad Institute Genomics Platform"/>
            <consortium name="The Broad Institute Genome Sequencing Center for Infectious Disease"/>
            <person name="Wu L."/>
            <person name="Ma J."/>
        </authorList>
    </citation>
    <scope>NUCLEOTIDE SEQUENCE [LARGE SCALE GENOMIC DNA]</scope>
    <source>
        <strain evidence="6">JCM 9458</strain>
    </source>
</reference>
<dbReference type="PANTHER" id="PTHR45138:SF9">
    <property type="entry name" value="DIGUANYLATE CYCLASE DGCM-RELATED"/>
    <property type="match status" value="1"/>
</dbReference>
<dbReference type="Pfam" id="PF00990">
    <property type="entry name" value="GGDEF"/>
    <property type="match status" value="1"/>
</dbReference>
<evidence type="ECO:0000313" key="5">
    <source>
        <dbReference type="EMBL" id="GAA3385457.1"/>
    </source>
</evidence>
<gene>
    <name evidence="5" type="ORF">GCM10020369_19070</name>
</gene>
<evidence type="ECO:0000256" key="1">
    <source>
        <dbReference type="ARBA" id="ARBA00004167"/>
    </source>
</evidence>
<dbReference type="PROSITE" id="PS50887">
    <property type="entry name" value="GGDEF"/>
    <property type="match status" value="1"/>
</dbReference>
<dbReference type="SMART" id="SM00267">
    <property type="entry name" value="GGDEF"/>
    <property type="match status" value="1"/>
</dbReference>
<feature type="compositionally biased region" description="Low complexity" evidence="2">
    <location>
        <begin position="427"/>
        <end position="438"/>
    </location>
</feature>
<dbReference type="InterPro" id="IPR029787">
    <property type="entry name" value="Nucleotide_cyclase"/>
</dbReference>
<dbReference type="Proteomes" id="UP001501676">
    <property type="component" value="Unassembled WGS sequence"/>
</dbReference>
<dbReference type="InterPro" id="IPR027417">
    <property type="entry name" value="P-loop_NTPase"/>
</dbReference>
<dbReference type="Gene3D" id="3.30.450.40">
    <property type="match status" value="2"/>
</dbReference>
<dbReference type="Pfam" id="PF00069">
    <property type="entry name" value="Pkinase"/>
    <property type="match status" value="1"/>
</dbReference>
<sequence>MSLDRHDDAGVLLGLDRLRAVAGTPSGPAVPTAEPPTPVVTRAPFRTRPRPETSAPGEPVTGPPRDAVPRQTTATVPPMRPAPPRPTPTVPDARTAAAAKAAQASAGYEVLGELGRGSRTVVYRVRRGDGVYAMKVARERLSDDAAAVGPDGAEGGVTADAAERAFRREAALLACIAHPGLARVHEVGTADGRPYLVMDLVAGVRLTDVLAEGPLGVGTLLAIGIDVADALAAAHRAGLVHRDIKPENIVVQTGVGHGAPQARVIDFGMASRLGAPPDGTVAGTMLYCAPEQSGMLNRPVDGRADLYALGAVLFECATGAPPFDSDDVGSLLRMHATVPAPDPLAARRDLPPALGGVISKLLAKDPDDRYQSGDGLVADLRRLASGEGHFPLGAADRPTTGKAEPPLVGRDAELGALAARWQRVRDAAAGPQSAGTPSPGSPSPGSPSAGSPSAGPQPAGGAVLVTGPPGSGKSRLTAELTAAVTANRGLVLYGKCDADSSVPLAPLRAALDRYVAEILALPPARRVTAAVDLTAAAGPAAALLHGLSPRLGALLDTAPPVVDDRDQPLPGAVAGFLAGLARATGGLVLHLDDLHWMDDATGRVLRQLADELPAAPVLVLATARDGPDDVSGLDAARTALGSALDLTVRLEPLKADAVAELVRGVTGGIRISATAAAGLAARSDGNPFTLLQFLTAIVDAGLARPSWGTWQIDSDLLHDVELPVDAVALVLDRLRGLDPESRQLLGLAAALGPHFDPGMVAEVGRIARRRAIEVASAAAWRHLLERRDGDNFQFLHDRIREALLAQFDAATLRSVHARIADVLANQAASGQASPATVYALARHRQLADDGRPNPALFAACAAAGRLALTEQAPAEAVGFLQRAAAAATRSGIITDAAFLQALGRAQHRTGRFREALATLEAARDRTDDPLERARLLALTAQVHDSTWATDQQARAVDEALAELGRPLPNNPFVLVVTTLWQVVVGALIMVTRIGHGTVTEPQRELYCLLTELYDAGALAYARQLRPTVALALTLRRVYLTARIGRGPESVRMGMAAAHLAYLVGLRGYGRWLTRRAHRTAAEVGDSQLTAYVDWLDALDQHFFGFDQGERIRVVLADRARWLDAGRRIDLLSVLCWDTLLRGDVAGAEEVFARRRALVDASDGALGTTVHACHIGLLALQGRPAEAAAQLARVRSAGGQTRWERVDLSYVEMLAEVEQGDCGPAFDAAVAALEKTGVPWWALIPIHRGLYVYQAYGRIEQVRVAAPGDRARRLAQARAAVRALRMVANTPMLRAHHRVAHAGLVLAEGQPDRAVRMLNAAEPVLRTVDAPLVAFEAARVRARALGVQGVDGERDRQARYALALAVEQRWPHRARQLAAEFGLDGASRVTLHQARSSDGVAVSLYRQRLDAIQQVGLAASRVLDPARVAAVALDETIRILGAERAFLFLVDDTGQLRPHGGRDAARTDLGTLTGYSATLVDRVWQTRTATVVTGTEEGAALGAESVVLHGLRSIMVAPILLDGRLLGVVYLDSRVAKGIFTADDVGVLTAITSHVAVALETARAAQLEVAVGAANRQRDLAETLRDALAAITGILEPTPEQVLRRLLTVVFGVVGGDSGWLVQAGPEPPLVWVRAATRTGRHHRTDDLAGIFAAVAADELDDPGDGLAIPTGSHPVAMDADARLARLLETAEPVVSRVDAPRLVTDALPDARCWLALPLVAREERLGVLLFATGSPDDYDDGVAEIAGALVGQGMVAYENARLYAEVRRLATIDGLTGVANRRHFFELASHDVAVSRRDRAARWPVAAMMIDIDHFKRVNDVYGHQVGDEVIQVVAGRLRQNGRGLGLLGRYGGEEFALLLRAGPVEAARVAEDLRTAVAEEPVPTSAGPLWVTISLGVTYLRDADLDTDPDPDAVISMLLGRADRCLYLAKHAGRNRVHVG</sequence>
<evidence type="ECO:0000259" key="4">
    <source>
        <dbReference type="PROSITE" id="PS50887"/>
    </source>
</evidence>
<dbReference type="InterPro" id="IPR000719">
    <property type="entry name" value="Prot_kinase_dom"/>
</dbReference>
<dbReference type="SMART" id="SM00065">
    <property type="entry name" value="GAF"/>
    <property type="match status" value="2"/>
</dbReference>
<name>A0ABP6STZ5_9ACTN</name>
<organism evidence="5 6">
    <name type="scientific">Cryptosporangium minutisporangium</name>
    <dbReference type="NCBI Taxonomy" id="113569"/>
    <lineage>
        <taxon>Bacteria</taxon>
        <taxon>Bacillati</taxon>
        <taxon>Actinomycetota</taxon>
        <taxon>Actinomycetes</taxon>
        <taxon>Cryptosporangiales</taxon>
        <taxon>Cryptosporangiaceae</taxon>
        <taxon>Cryptosporangium</taxon>
    </lineage>
</organism>
<dbReference type="EMBL" id="BAAAYN010000011">
    <property type="protein sequence ID" value="GAA3385457.1"/>
    <property type="molecule type" value="Genomic_DNA"/>
</dbReference>
<comment type="subcellular location">
    <subcellularLocation>
        <location evidence="1">Membrane</location>
        <topology evidence="1">Single-pass membrane protein</topology>
    </subcellularLocation>
</comment>
<comment type="caution">
    <text evidence="5">The sequence shown here is derived from an EMBL/GenBank/DDBJ whole genome shotgun (WGS) entry which is preliminary data.</text>
</comment>
<dbReference type="Pfam" id="PF13191">
    <property type="entry name" value="AAA_16"/>
    <property type="match status" value="1"/>
</dbReference>
<dbReference type="InterPro" id="IPR008271">
    <property type="entry name" value="Ser/Thr_kinase_AS"/>
</dbReference>
<feature type="domain" description="Protein kinase" evidence="3">
    <location>
        <begin position="108"/>
        <end position="392"/>
    </location>
</feature>
<feature type="region of interest" description="Disordered" evidence="2">
    <location>
        <begin position="388"/>
        <end position="407"/>
    </location>
</feature>
<dbReference type="SUPFAM" id="SSF56112">
    <property type="entry name" value="Protein kinase-like (PK-like)"/>
    <property type="match status" value="1"/>
</dbReference>
<protein>
    <recommendedName>
        <fullName evidence="7">Non-specific serine/threonine protein kinase</fullName>
    </recommendedName>
</protein>
<feature type="domain" description="GGDEF" evidence="4">
    <location>
        <begin position="1803"/>
        <end position="1941"/>
    </location>
</feature>
<dbReference type="SMART" id="SM00220">
    <property type="entry name" value="S_TKc"/>
    <property type="match status" value="1"/>
</dbReference>
<dbReference type="SUPFAM" id="SSF55073">
    <property type="entry name" value="Nucleotide cyclase"/>
    <property type="match status" value="1"/>
</dbReference>
<dbReference type="Pfam" id="PF13185">
    <property type="entry name" value="GAF_2"/>
    <property type="match status" value="1"/>
</dbReference>
<dbReference type="SUPFAM" id="SSF55781">
    <property type="entry name" value="GAF domain-like"/>
    <property type="match status" value="2"/>
</dbReference>
<evidence type="ECO:0000313" key="6">
    <source>
        <dbReference type="Proteomes" id="UP001501676"/>
    </source>
</evidence>
<feature type="region of interest" description="Disordered" evidence="2">
    <location>
        <begin position="425"/>
        <end position="475"/>
    </location>
</feature>
<feature type="compositionally biased region" description="Low complexity" evidence="2">
    <location>
        <begin position="446"/>
        <end position="462"/>
    </location>
</feature>
<dbReference type="PROSITE" id="PS00108">
    <property type="entry name" value="PROTEIN_KINASE_ST"/>
    <property type="match status" value="1"/>
</dbReference>
<dbReference type="Gene3D" id="3.30.70.270">
    <property type="match status" value="1"/>
</dbReference>
<dbReference type="InterPro" id="IPR029016">
    <property type="entry name" value="GAF-like_dom_sf"/>
</dbReference>
<dbReference type="CDD" id="cd01949">
    <property type="entry name" value="GGDEF"/>
    <property type="match status" value="1"/>
</dbReference>
<dbReference type="Gene3D" id="1.25.40.10">
    <property type="entry name" value="Tetratricopeptide repeat domain"/>
    <property type="match status" value="1"/>
</dbReference>
<evidence type="ECO:0008006" key="7">
    <source>
        <dbReference type="Google" id="ProtNLM"/>
    </source>
</evidence>
<dbReference type="InterPro" id="IPR011009">
    <property type="entry name" value="Kinase-like_dom_sf"/>
</dbReference>
<proteinExistence type="predicted"/>
<evidence type="ECO:0000256" key="2">
    <source>
        <dbReference type="SAM" id="MobiDB-lite"/>
    </source>
</evidence>
<dbReference type="PROSITE" id="PS50011">
    <property type="entry name" value="PROTEIN_KINASE_DOM"/>
    <property type="match status" value="1"/>
</dbReference>
<dbReference type="CDD" id="cd14014">
    <property type="entry name" value="STKc_PknB_like"/>
    <property type="match status" value="1"/>
</dbReference>
<accession>A0ABP6STZ5</accession>
<keyword evidence="6" id="KW-1185">Reference proteome</keyword>
<dbReference type="PANTHER" id="PTHR45138">
    <property type="entry name" value="REGULATORY COMPONENTS OF SENSORY TRANSDUCTION SYSTEM"/>
    <property type="match status" value="1"/>
</dbReference>
<dbReference type="InterPro" id="IPR011990">
    <property type="entry name" value="TPR-like_helical_dom_sf"/>
</dbReference>
<dbReference type="InterPro" id="IPR050469">
    <property type="entry name" value="Diguanylate_Cyclase"/>
</dbReference>
<dbReference type="RefSeq" id="WP_345727634.1">
    <property type="nucleotide sequence ID" value="NZ_BAAAYN010000011.1"/>
</dbReference>
<dbReference type="NCBIfam" id="TIGR00254">
    <property type="entry name" value="GGDEF"/>
    <property type="match status" value="1"/>
</dbReference>
<evidence type="ECO:0000259" key="3">
    <source>
        <dbReference type="PROSITE" id="PS50011"/>
    </source>
</evidence>
<dbReference type="Gene3D" id="1.10.510.10">
    <property type="entry name" value="Transferase(Phosphotransferase) domain 1"/>
    <property type="match status" value="1"/>
</dbReference>
<feature type="compositionally biased region" description="Pro residues" evidence="2">
    <location>
        <begin position="78"/>
        <end position="89"/>
    </location>
</feature>
<dbReference type="InterPro" id="IPR003018">
    <property type="entry name" value="GAF"/>
</dbReference>
<dbReference type="InterPro" id="IPR043128">
    <property type="entry name" value="Rev_trsase/Diguanyl_cyclase"/>
</dbReference>
<dbReference type="InterPro" id="IPR000160">
    <property type="entry name" value="GGDEF_dom"/>
</dbReference>
<dbReference type="Gene3D" id="3.30.200.20">
    <property type="entry name" value="Phosphorylase Kinase, domain 1"/>
    <property type="match status" value="1"/>
</dbReference>
<dbReference type="InterPro" id="IPR041664">
    <property type="entry name" value="AAA_16"/>
</dbReference>
<feature type="region of interest" description="Disordered" evidence="2">
    <location>
        <begin position="22"/>
        <end position="98"/>
    </location>
</feature>